<evidence type="ECO:0000256" key="4">
    <source>
        <dbReference type="PIRSR" id="PIRSR606710-1"/>
    </source>
</evidence>
<keyword evidence="2 6" id="KW-0378">Hydrolase</keyword>
<dbReference type="RefSeq" id="WP_251259933.1">
    <property type="nucleotide sequence ID" value="NZ_JAMQGP010000001.1"/>
</dbReference>
<accession>A0AA41W490</accession>
<evidence type="ECO:0000259" key="7">
    <source>
        <dbReference type="Pfam" id="PF17851"/>
    </source>
</evidence>
<dbReference type="SUPFAM" id="SSF49899">
    <property type="entry name" value="Concanavalin A-like lectins/glucanases"/>
    <property type="match status" value="1"/>
</dbReference>
<dbReference type="PANTHER" id="PTHR42812">
    <property type="entry name" value="BETA-XYLOSIDASE"/>
    <property type="match status" value="1"/>
</dbReference>
<evidence type="ECO:0000256" key="2">
    <source>
        <dbReference type="ARBA" id="ARBA00022801"/>
    </source>
</evidence>
<sequence length="546" mass="61795">MTKTIQNPILKGFNPDPSICKNGDDYYIATSTFEWFPGVQIHHSKDLGNWELVAHPLNRTSQLDMKGHPDSCGVWAPCLTFSDGLFHLIYTDVRAYQDDFKTAHNYLVTAENIEGPWSEPIFLNSSGFDPSLFHDDDGRKWLINVIWDHRPEASLNHNRPAKNFAGILIQEYDPLQQKLVGPIKNIFAGSDLGLVEGPHLYKRDGYYYMLTAEGGTFAYHGSLFARSKNLFGPYEMDPEGHLLNSQQVPSSQLRRSGHADMLELDNGDCYLVHLTGRPLPYRGRCTLGRETAIQKIVWNEQGWPRLAQGHVGPVDEIEGPHDVAPSNPYQVQQLNFDTNTLPIDFQSVRVPLTEASMSLSERPGFLRLKGNECPTSRYEQSMVARRQQAFCYTATTSIEFKPENIQQLAGLTCYYNTGKFIYLYVTHDPEQGRVLEIMMACMTGSMIYPMGRRIPLPDDGEIGLRVDVDFDEWKGAWRHNDGDWQHLGVHLDASILSDEIGAENFTGAFVGMACHDMSGARIPADFSHFSYQEREFKSRQEIVAES</sequence>
<dbReference type="GO" id="GO:0005975">
    <property type="term" value="P:carbohydrate metabolic process"/>
    <property type="evidence" value="ECO:0007669"/>
    <property type="project" value="InterPro"/>
</dbReference>
<evidence type="ECO:0000256" key="5">
    <source>
        <dbReference type="PIRSR" id="PIRSR606710-2"/>
    </source>
</evidence>
<dbReference type="PANTHER" id="PTHR42812:SF12">
    <property type="entry name" value="BETA-XYLOSIDASE-RELATED"/>
    <property type="match status" value="1"/>
</dbReference>
<gene>
    <name evidence="8" type="ORF">NAF29_02650</name>
</gene>
<name>A0AA41W490_9GAMM</name>
<dbReference type="InterPro" id="IPR013320">
    <property type="entry name" value="ConA-like_dom_sf"/>
</dbReference>
<evidence type="ECO:0000256" key="3">
    <source>
        <dbReference type="ARBA" id="ARBA00023295"/>
    </source>
</evidence>
<feature type="domain" description="Beta-xylosidase C-terminal Concanavalin A-like" evidence="7">
    <location>
        <begin position="335"/>
        <end position="532"/>
    </location>
</feature>
<dbReference type="InterPro" id="IPR006710">
    <property type="entry name" value="Glyco_hydro_43"/>
</dbReference>
<evidence type="ECO:0000313" key="9">
    <source>
        <dbReference type="Proteomes" id="UP001165393"/>
    </source>
</evidence>
<reference evidence="8 9" key="1">
    <citation type="journal article" date="2013" name="Antonie Van Leeuwenhoek">
        <title>Echinimonas agarilytica gen. nov., sp. nov., a new gammaproteobacterium isolated from the sea urchin Strongylocentrotus intermedius.</title>
        <authorList>
            <person name="Nedashkovskaya O.I."/>
            <person name="Stenkova A.M."/>
            <person name="Zhukova N.V."/>
            <person name="Van Trappen S."/>
            <person name="Lee J.S."/>
            <person name="Kim S.B."/>
        </authorList>
    </citation>
    <scope>NUCLEOTIDE SEQUENCE [LARGE SCALE GENOMIC DNA]</scope>
    <source>
        <strain evidence="8 9">KMM 6351</strain>
    </source>
</reference>
<dbReference type="EMBL" id="JAMQGP010000001">
    <property type="protein sequence ID" value="MCM2678570.1"/>
    <property type="molecule type" value="Genomic_DNA"/>
</dbReference>
<dbReference type="Proteomes" id="UP001165393">
    <property type="component" value="Unassembled WGS sequence"/>
</dbReference>
<dbReference type="InterPro" id="IPR023296">
    <property type="entry name" value="Glyco_hydro_beta-prop_sf"/>
</dbReference>
<evidence type="ECO:0000313" key="8">
    <source>
        <dbReference type="EMBL" id="MCM2678570.1"/>
    </source>
</evidence>
<feature type="site" description="Important for catalytic activity, responsible for pKa modulation of the active site Glu and correct orientation of both the proton donor and substrate" evidence="5">
    <location>
        <position position="129"/>
    </location>
</feature>
<proteinExistence type="inferred from homology"/>
<comment type="similarity">
    <text evidence="1 6">Belongs to the glycosyl hydrolase 43 family.</text>
</comment>
<organism evidence="8 9">
    <name type="scientific">Echinimonas agarilytica</name>
    <dbReference type="NCBI Taxonomy" id="1215918"/>
    <lineage>
        <taxon>Bacteria</taxon>
        <taxon>Pseudomonadati</taxon>
        <taxon>Pseudomonadota</taxon>
        <taxon>Gammaproteobacteria</taxon>
        <taxon>Alteromonadales</taxon>
        <taxon>Echinimonadaceae</taxon>
        <taxon>Echinimonas</taxon>
    </lineage>
</organism>
<dbReference type="InterPro" id="IPR051795">
    <property type="entry name" value="Glycosyl_Hydrlase_43"/>
</dbReference>
<dbReference type="Gene3D" id="2.60.120.200">
    <property type="match status" value="1"/>
</dbReference>
<feature type="active site" description="Proton donor" evidence="4">
    <location>
        <position position="196"/>
    </location>
</feature>
<comment type="caution">
    <text evidence="8">The sequence shown here is derived from an EMBL/GenBank/DDBJ whole genome shotgun (WGS) entry which is preliminary data.</text>
</comment>
<dbReference type="Pfam" id="PF17851">
    <property type="entry name" value="GH43_C2"/>
    <property type="match status" value="1"/>
</dbReference>
<keyword evidence="3 6" id="KW-0326">Glycosidase</keyword>
<dbReference type="Gene3D" id="2.115.10.20">
    <property type="entry name" value="Glycosyl hydrolase domain, family 43"/>
    <property type="match status" value="1"/>
</dbReference>
<evidence type="ECO:0000256" key="1">
    <source>
        <dbReference type="ARBA" id="ARBA00009865"/>
    </source>
</evidence>
<evidence type="ECO:0000256" key="6">
    <source>
        <dbReference type="RuleBase" id="RU361187"/>
    </source>
</evidence>
<dbReference type="InterPro" id="IPR041542">
    <property type="entry name" value="GH43_C2"/>
</dbReference>
<feature type="active site" description="Proton acceptor" evidence="4">
    <location>
        <position position="16"/>
    </location>
</feature>
<dbReference type="CDD" id="cd09000">
    <property type="entry name" value="GH43_SXA-like"/>
    <property type="match status" value="1"/>
</dbReference>
<protein>
    <submittedName>
        <fullName evidence="8">Glycoside hydrolase family 43 protein</fullName>
    </submittedName>
</protein>
<keyword evidence="9" id="KW-1185">Reference proteome</keyword>
<dbReference type="Pfam" id="PF04616">
    <property type="entry name" value="Glyco_hydro_43"/>
    <property type="match status" value="1"/>
</dbReference>
<dbReference type="SUPFAM" id="SSF75005">
    <property type="entry name" value="Arabinanase/levansucrase/invertase"/>
    <property type="match status" value="1"/>
</dbReference>
<dbReference type="AlphaFoldDB" id="A0AA41W490"/>
<dbReference type="GO" id="GO:0004553">
    <property type="term" value="F:hydrolase activity, hydrolyzing O-glycosyl compounds"/>
    <property type="evidence" value="ECO:0007669"/>
    <property type="project" value="InterPro"/>
</dbReference>